<name>A0ABD3JJ62_EUCGL</name>
<feature type="domain" description="NADP-dependent oxidoreductase" evidence="4">
    <location>
        <begin position="7"/>
        <end position="74"/>
    </location>
</feature>
<dbReference type="InterPro" id="IPR050791">
    <property type="entry name" value="Aldo-Keto_reductase"/>
</dbReference>
<reference evidence="5 6" key="1">
    <citation type="submission" date="2024-11" db="EMBL/GenBank/DDBJ databases">
        <title>Chromosome-level genome assembly of Eucalyptus globulus Labill. provides insights into its genome evolution.</title>
        <authorList>
            <person name="Li X."/>
        </authorList>
    </citation>
    <scope>NUCLEOTIDE SEQUENCE [LARGE SCALE GENOMIC DNA]</scope>
    <source>
        <strain evidence="5">CL2024</strain>
        <tissue evidence="5">Fresh tender leaves</tissue>
    </source>
</reference>
<feature type="transmembrane region" description="Helical" evidence="3">
    <location>
        <begin position="23"/>
        <end position="43"/>
    </location>
</feature>
<dbReference type="InterPro" id="IPR036812">
    <property type="entry name" value="NAD(P)_OxRdtase_dom_sf"/>
</dbReference>
<dbReference type="GO" id="GO:0016491">
    <property type="term" value="F:oxidoreductase activity"/>
    <property type="evidence" value="ECO:0007669"/>
    <property type="project" value="UniProtKB-KW"/>
</dbReference>
<organism evidence="5 6">
    <name type="scientific">Eucalyptus globulus</name>
    <name type="common">Tasmanian blue gum</name>
    <dbReference type="NCBI Taxonomy" id="34317"/>
    <lineage>
        <taxon>Eukaryota</taxon>
        <taxon>Viridiplantae</taxon>
        <taxon>Streptophyta</taxon>
        <taxon>Embryophyta</taxon>
        <taxon>Tracheophyta</taxon>
        <taxon>Spermatophyta</taxon>
        <taxon>Magnoliopsida</taxon>
        <taxon>eudicotyledons</taxon>
        <taxon>Gunneridae</taxon>
        <taxon>Pentapetalae</taxon>
        <taxon>rosids</taxon>
        <taxon>malvids</taxon>
        <taxon>Myrtales</taxon>
        <taxon>Myrtaceae</taxon>
        <taxon>Myrtoideae</taxon>
        <taxon>Eucalypteae</taxon>
        <taxon>Eucalyptus</taxon>
    </lineage>
</organism>
<evidence type="ECO:0000256" key="3">
    <source>
        <dbReference type="SAM" id="Phobius"/>
    </source>
</evidence>
<comment type="caution">
    <text evidence="5">The sequence shown here is derived from an EMBL/GenBank/DDBJ whole genome shotgun (WGS) entry which is preliminary data.</text>
</comment>
<keyword evidence="1" id="KW-0521">NADP</keyword>
<accession>A0ABD3JJ62</accession>
<dbReference type="Gene3D" id="3.20.20.100">
    <property type="entry name" value="NADP-dependent oxidoreductase domain"/>
    <property type="match status" value="1"/>
</dbReference>
<dbReference type="EMBL" id="JBJKBG010000008">
    <property type="protein sequence ID" value="KAL3728116.1"/>
    <property type="molecule type" value="Genomic_DNA"/>
</dbReference>
<keyword evidence="3" id="KW-1133">Transmembrane helix</keyword>
<protein>
    <recommendedName>
        <fullName evidence="4">NADP-dependent oxidoreductase domain-containing protein</fullName>
    </recommendedName>
</protein>
<keyword evidence="3" id="KW-0812">Transmembrane</keyword>
<keyword evidence="6" id="KW-1185">Reference proteome</keyword>
<dbReference type="Proteomes" id="UP001634007">
    <property type="component" value="Unassembled WGS sequence"/>
</dbReference>
<dbReference type="SUPFAM" id="SSF51430">
    <property type="entry name" value="NAD(P)-linked oxidoreductase"/>
    <property type="match status" value="1"/>
</dbReference>
<keyword evidence="3" id="KW-0472">Membrane</keyword>
<gene>
    <name evidence="5" type="ORF">ACJRO7_032810</name>
</gene>
<dbReference type="InterPro" id="IPR023210">
    <property type="entry name" value="NADP_OxRdtase_dom"/>
</dbReference>
<evidence type="ECO:0000313" key="6">
    <source>
        <dbReference type="Proteomes" id="UP001634007"/>
    </source>
</evidence>
<evidence type="ECO:0000256" key="2">
    <source>
        <dbReference type="ARBA" id="ARBA00023002"/>
    </source>
</evidence>
<proteinExistence type="predicted"/>
<dbReference type="PANTHER" id="PTHR43625">
    <property type="entry name" value="AFLATOXIN B1 ALDEHYDE REDUCTASE"/>
    <property type="match status" value="1"/>
</dbReference>
<evidence type="ECO:0000256" key="1">
    <source>
        <dbReference type="ARBA" id="ARBA00022857"/>
    </source>
</evidence>
<dbReference type="Pfam" id="PF00248">
    <property type="entry name" value="Aldo_ket_red"/>
    <property type="match status" value="1"/>
</dbReference>
<keyword evidence="2" id="KW-0560">Oxidoreductase</keyword>
<evidence type="ECO:0000313" key="5">
    <source>
        <dbReference type="EMBL" id="KAL3728116.1"/>
    </source>
</evidence>
<dbReference type="AlphaFoldDB" id="A0ABD3JJ62"/>
<dbReference type="PANTHER" id="PTHR43625:SF99">
    <property type="entry name" value="ALDO-KETO REDUCTASE 1-RELATED"/>
    <property type="match status" value="1"/>
</dbReference>
<sequence length="118" mass="13374">MDRNKILYARIEKLAKQHDCSPVQLALAWMTCNWVSVLILGAFRRNNQDKNLDNNIGSLGVKLTEADVKEISDAIPIDEIVGDKIVDHFARLSWKYANTPPNRWEILSILGFSFASCN</sequence>
<evidence type="ECO:0000259" key="4">
    <source>
        <dbReference type="Pfam" id="PF00248"/>
    </source>
</evidence>